<keyword evidence="6" id="KW-0808">Transferase</keyword>
<keyword evidence="9" id="KW-0573">Peptidoglycan synthesis</keyword>
<dbReference type="InterPro" id="IPR001182">
    <property type="entry name" value="FtsW/RodA"/>
</dbReference>
<evidence type="ECO:0000256" key="12">
    <source>
        <dbReference type="ARBA" id="ARBA00023306"/>
    </source>
</evidence>
<dbReference type="GO" id="GO:0032153">
    <property type="term" value="C:cell division site"/>
    <property type="evidence" value="ECO:0007669"/>
    <property type="project" value="TreeGrafter"/>
</dbReference>
<feature type="transmembrane region" description="Helical" evidence="21">
    <location>
        <begin position="25"/>
        <end position="50"/>
    </location>
</feature>
<feature type="transmembrane region" description="Helical" evidence="21">
    <location>
        <begin position="56"/>
        <end position="76"/>
    </location>
</feature>
<evidence type="ECO:0000256" key="7">
    <source>
        <dbReference type="ARBA" id="ARBA00022692"/>
    </source>
</evidence>
<evidence type="ECO:0000256" key="21">
    <source>
        <dbReference type="SAM" id="Phobius"/>
    </source>
</evidence>
<dbReference type="InterPro" id="IPR013437">
    <property type="entry name" value="FtsW"/>
</dbReference>
<dbReference type="GO" id="GO:0015648">
    <property type="term" value="F:lipid-linked peptidoglycan transporter activity"/>
    <property type="evidence" value="ECO:0007669"/>
    <property type="project" value="TreeGrafter"/>
</dbReference>
<dbReference type="EMBL" id="PCWW01000050">
    <property type="protein sequence ID" value="PIR13226.1"/>
    <property type="molecule type" value="Genomic_DNA"/>
</dbReference>
<keyword evidence="3" id="KW-1003">Cell membrane</keyword>
<dbReference type="GO" id="GO:0051301">
    <property type="term" value="P:cell division"/>
    <property type="evidence" value="ECO:0007669"/>
    <property type="project" value="UniProtKB-KW"/>
</dbReference>
<keyword evidence="13" id="KW-0961">Cell wall biogenesis/degradation</keyword>
<comment type="caution">
    <text evidence="22">The sequence shown here is derived from an EMBL/GenBank/DDBJ whole genome shotgun (WGS) entry which is preliminary data.</text>
</comment>
<evidence type="ECO:0000256" key="5">
    <source>
        <dbReference type="ARBA" id="ARBA00022676"/>
    </source>
</evidence>
<comment type="pathway">
    <text evidence="2">Cell wall biogenesis; peptidoglycan biosynthesis.</text>
</comment>
<feature type="transmembrane region" description="Helical" evidence="21">
    <location>
        <begin position="315"/>
        <end position="340"/>
    </location>
</feature>
<dbReference type="PANTHER" id="PTHR30474:SF2">
    <property type="entry name" value="PEPTIDOGLYCAN GLYCOSYLTRANSFERASE FTSW-RELATED"/>
    <property type="match status" value="1"/>
</dbReference>
<evidence type="ECO:0000256" key="2">
    <source>
        <dbReference type="ARBA" id="ARBA00004752"/>
    </source>
</evidence>
<evidence type="ECO:0000313" key="23">
    <source>
        <dbReference type="Proteomes" id="UP000230869"/>
    </source>
</evidence>
<organism evidence="22 23">
    <name type="scientific">Candidatus Falkowbacteria bacterium CG11_big_fil_rev_8_21_14_0_20_39_10</name>
    <dbReference type="NCBI Taxonomy" id="1974570"/>
    <lineage>
        <taxon>Bacteria</taxon>
        <taxon>Candidatus Falkowiibacteriota</taxon>
    </lineage>
</organism>
<dbReference type="GO" id="GO:0008360">
    <property type="term" value="P:regulation of cell shape"/>
    <property type="evidence" value="ECO:0007669"/>
    <property type="project" value="UniProtKB-KW"/>
</dbReference>
<evidence type="ECO:0000256" key="13">
    <source>
        <dbReference type="ARBA" id="ARBA00023316"/>
    </source>
</evidence>
<evidence type="ECO:0000256" key="8">
    <source>
        <dbReference type="ARBA" id="ARBA00022960"/>
    </source>
</evidence>
<evidence type="ECO:0000256" key="3">
    <source>
        <dbReference type="ARBA" id="ARBA00022475"/>
    </source>
</evidence>
<evidence type="ECO:0000256" key="17">
    <source>
        <dbReference type="ARBA" id="ARBA00041185"/>
    </source>
</evidence>
<dbReference type="GO" id="GO:0009252">
    <property type="term" value="P:peptidoglycan biosynthetic process"/>
    <property type="evidence" value="ECO:0007669"/>
    <property type="project" value="UniProtKB-KW"/>
</dbReference>
<evidence type="ECO:0000256" key="19">
    <source>
        <dbReference type="ARBA" id="ARBA00044770"/>
    </source>
</evidence>
<name>A0A2M6K933_9BACT</name>
<keyword evidence="8" id="KW-0133">Cell shape</keyword>
<evidence type="ECO:0000256" key="10">
    <source>
        <dbReference type="ARBA" id="ARBA00022989"/>
    </source>
</evidence>
<proteinExistence type="inferred from homology"/>
<dbReference type="EC" id="2.4.99.28" evidence="19"/>
<keyword evidence="7 21" id="KW-0812">Transmembrane</keyword>
<comment type="catalytic activity">
    <reaction evidence="20">
        <text>[GlcNAc-(1-&gt;4)-Mur2Ac(oyl-L-Ala-gamma-D-Glu-L-Lys-D-Ala-D-Ala)](n)-di-trans,octa-cis-undecaprenyl diphosphate + beta-D-GlcNAc-(1-&gt;4)-Mur2Ac(oyl-L-Ala-gamma-D-Glu-L-Lys-D-Ala-D-Ala)-di-trans,octa-cis-undecaprenyl diphosphate = [GlcNAc-(1-&gt;4)-Mur2Ac(oyl-L-Ala-gamma-D-Glu-L-Lys-D-Ala-D-Ala)](n+1)-di-trans,octa-cis-undecaprenyl diphosphate + di-trans,octa-cis-undecaprenyl diphosphate + H(+)</text>
        <dbReference type="Rhea" id="RHEA:23708"/>
        <dbReference type="Rhea" id="RHEA-COMP:9602"/>
        <dbReference type="Rhea" id="RHEA-COMP:9603"/>
        <dbReference type="ChEBI" id="CHEBI:15378"/>
        <dbReference type="ChEBI" id="CHEBI:58405"/>
        <dbReference type="ChEBI" id="CHEBI:60033"/>
        <dbReference type="ChEBI" id="CHEBI:78435"/>
        <dbReference type="EC" id="2.4.99.28"/>
    </reaction>
</comment>
<evidence type="ECO:0000313" key="22">
    <source>
        <dbReference type="EMBL" id="PIR13226.1"/>
    </source>
</evidence>
<sequence length="380" mass="41765">MPTLKKVVNKFLSPRVGEHEPDKKLIVVVGVIVLFGLVMLSSASAAVAYAKFGSGYYYFKHQLFGLGLGLTAFYFCSRINYYFWQKHALGFLIFSGILLLLVFIPGLSAHYGKARSWINIFGFSLQPSEFVKLSFLIYLAAWLESRGKRILDFHEGSGPFAIVLGLVGFLMILQPDIGTLSIIALVSLIVYFIAGGRLYHFFVIIIIGAAAFSLMVHLKPYQMDRFKCMSDPSYSADDICYQVNQSLIAIGSGGVLGRGLGQSRQKFMYLPEVSGDSIFAIIGEEIGLIFSSVLILLYLYLFYRGVKISRYAPDVFSRILAVGIVSWITVQALINIGGMVNLIPMTGVPLPFISYGGSAIISALGAIGILVNISKQTKFT</sequence>
<reference evidence="22 23" key="1">
    <citation type="submission" date="2017-09" db="EMBL/GenBank/DDBJ databases">
        <title>Depth-based differentiation of microbial function through sediment-hosted aquifers and enrichment of novel symbionts in the deep terrestrial subsurface.</title>
        <authorList>
            <person name="Probst A.J."/>
            <person name="Ladd B."/>
            <person name="Jarett J.K."/>
            <person name="Geller-Mcgrath D.E."/>
            <person name="Sieber C.M."/>
            <person name="Emerson J.B."/>
            <person name="Anantharaman K."/>
            <person name="Thomas B.C."/>
            <person name="Malmstrom R."/>
            <person name="Stieglmeier M."/>
            <person name="Klingl A."/>
            <person name="Woyke T."/>
            <person name="Ryan C.M."/>
            <person name="Banfield J.F."/>
        </authorList>
    </citation>
    <scope>NUCLEOTIDE SEQUENCE [LARGE SCALE GENOMIC DNA]</scope>
    <source>
        <strain evidence="22">CG11_big_fil_rev_8_21_14_0_20_39_10</strain>
    </source>
</reference>
<keyword evidence="12" id="KW-0131">Cell cycle</keyword>
<evidence type="ECO:0000256" key="11">
    <source>
        <dbReference type="ARBA" id="ARBA00023136"/>
    </source>
</evidence>
<comment type="similarity">
    <text evidence="16">Belongs to the SEDS family. FtsW subfamily.</text>
</comment>
<keyword evidence="5" id="KW-0328">Glycosyltransferase</keyword>
<keyword evidence="10 21" id="KW-1133">Transmembrane helix</keyword>
<feature type="transmembrane region" description="Helical" evidence="21">
    <location>
        <begin position="277"/>
        <end position="303"/>
    </location>
</feature>
<feature type="transmembrane region" description="Helical" evidence="21">
    <location>
        <begin position="352"/>
        <end position="373"/>
    </location>
</feature>
<dbReference type="GO" id="GO:0071555">
    <property type="term" value="P:cell wall organization"/>
    <property type="evidence" value="ECO:0007669"/>
    <property type="project" value="UniProtKB-KW"/>
</dbReference>
<feature type="transmembrane region" description="Helical" evidence="21">
    <location>
        <begin position="88"/>
        <end position="111"/>
    </location>
</feature>
<evidence type="ECO:0000256" key="1">
    <source>
        <dbReference type="ARBA" id="ARBA00004651"/>
    </source>
</evidence>
<protein>
    <recommendedName>
        <fullName evidence="17">Probable peptidoglycan glycosyltransferase FtsW</fullName>
        <ecNumber evidence="19">2.4.99.28</ecNumber>
    </recommendedName>
    <alternativeName>
        <fullName evidence="18">Cell division protein FtsW</fullName>
    </alternativeName>
    <alternativeName>
        <fullName evidence="15">Cell wall polymerase</fullName>
    </alternativeName>
    <alternativeName>
        <fullName evidence="14">Peptidoglycan polymerase</fullName>
    </alternativeName>
</protein>
<feature type="transmembrane region" description="Helical" evidence="21">
    <location>
        <begin position="117"/>
        <end position="139"/>
    </location>
</feature>
<dbReference type="NCBIfam" id="TIGR02614">
    <property type="entry name" value="ftsW"/>
    <property type="match status" value="1"/>
</dbReference>
<keyword evidence="4" id="KW-0132">Cell division</keyword>
<comment type="subcellular location">
    <subcellularLocation>
        <location evidence="1">Cell membrane</location>
        <topology evidence="1">Multi-pass membrane protein</topology>
    </subcellularLocation>
</comment>
<dbReference type="GO" id="GO:0008955">
    <property type="term" value="F:peptidoglycan glycosyltransferase activity"/>
    <property type="evidence" value="ECO:0007669"/>
    <property type="project" value="UniProtKB-EC"/>
</dbReference>
<feature type="transmembrane region" description="Helical" evidence="21">
    <location>
        <begin position="160"/>
        <end position="193"/>
    </location>
</feature>
<evidence type="ECO:0000256" key="4">
    <source>
        <dbReference type="ARBA" id="ARBA00022618"/>
    </source>
</evidence>
<evidence type="ECO:0000256" key="9">
    <source>
        <dbReference type="ARBA" id="ARBA00022984"/>
    </source>
</evidence>
<dbReference type="Pfam" id="PF01098">
    <property type="entry name" value="FTSW_RODA_SPOVE"/>
    <property type="match status" value="1"/>
</dbReference>
<evidence type="ECO:0000256" key="20">
    <source>
        <dbReference type="ARBA" id="ARBA00049902"/>
    </source>
</evidence>
<evidence type="ECO:0000256" key="14">
    <source>
        <dbReference type="ARBA" id="ARBA00032370"/>
    </source>
</evidence>
<evidence type="ECO:0000256" key="15">
    <source>
        <dbReference type="ARBA" id="ARBA00033270"/>
    </source>
</evidence>
<accession>A0A2M6K933</accession>
<dbReference type="AlphaFoldDB" id="A0A2M6K933"/>
<gene>
    <name evidence="22" type="primary">ftsW</name>
    <name evidence="22" type="ORF">COV49_02935</name>
</gene>
<evidence type="ECO:0000256" key="6">
    <source>
        <dbReference type="ARBA" id="ARBA00022679"/>
    </source>
</evidence>
<dbReference type="GO" id="GO:0005886">
    <property type="term" value="C:plasma membrane"/>
    <property type="evidence" value="ECO:0007669"/>
    <property type="project" value="UniProtKB-SubCell"/>
</dbReference>
<dbReference type="Proteomes" id="UP000230869">
    <property type="component" value="Unassembled WGS sequence"/>
</dbReference>
<evidence type="ECO:0000256" key="16">
    <source>
        <dbReference type="ARBA" id="ARBA00038053"/>
    </source>
</evidence>
<keyword evidence="11 21" id="KW-0472">Membrane</keyword>
<feature type="transmembrane region" description="Helical" evidence="21">
    <location>
        <begin position="199"/>
        <end position="218"/>
    </location>
</feature>
<evidence type="ECO:0000256" key="18">
    <source>
        <dbReference type="ARBA" id="ARBA00041418"/>
    </source>
</evidence>
<dbReference type="PANTHER" id="PTHR30474">
    <property type="entry name" value="CELL CYCLE PROTEIN"/>
    <property type="match status" value="1"/>
</dbReference>